<dbReference type="OrthoDB" id="140919at2"/>
<dbReference type="GO" id="GO:0097367">
    <property type="term" value="F:carbohydrate derivative binding"/>
    <property type="evidence" value="ECO:0007669"/>
    <property type="project" value="InterPro"/>
</dbReference>
<keyword evidence="1" id="KW-0413">Isomerase</keyword>
<dbReference type="GO" id="GO:1901135">
    <property type="term" value="P:carbohydrate derivative metabolic process"/>
    <property type="evidence" value="ECO:0007669"/>
    <property type="project" value="InterPro"/>
</dbReference>
<protein>
    <submittedName>
        <fullName evidence="1">Glucose-6-phosphate isomerase</fullName>
    </submittedName>
</protein>
<dbReference type="GO" id="GO:0016853">
    <property type="term" value="F:isomerase activity"/>
    <property type="evidence" value="ECO:0007669"/>
    <property type="project" value="UniProtKB-KW"/>
</dbReference>
<dbReference type="Proteomes" id="UP000287352">
    <property type="component" value="Unassembled WGS sequence"/>
</dbReference>
<reference evidence="2" key="1">
    <citation type="submission" date="2018-12" db="EMBL/GenBank/DDBJ databases">
        <title>Tengunoibacter tsumagoiensis gen. nov., sp. nov., Dictyobacter kobayashii sp. nov., D. alpinus sp. nov., and D. joshuensis sp. nov. and description of Dictyobacteraceae fam. nov. within the order Ktedonobacterales isolated from Tengu-no-mugimeshi.</title>
        <authorList>
            <person name="Wang C.M."/>
            <person name="Zheng Y."/>
            <person name="Sakai Y."/>
            <person name="Toyoda A."/>
            <person name="Minakuchi Y."/>
            <person name="Abe K."/>
            <person name="Yokota A."/>
            <person name="Yabe S."/>
        </authorList>
    </citation>
    <scope>NUCLEOTIDE SEQUENCE [LARGE SCALE GENOMIC DNA]</scope>
    <source>
        <strain evidence="2">Uno3</strain>
    </source>
</reference>
<dbReference type="InterPro" id="IPR046348">
    <property type="entry name" value="SIS_dom_sf"/>
</dbReference>
<organism evidence="1 2">
    <name type="scientific">Tengunoibacter tsumagoiensis</name>
    <dbReference type="NCBI Taxonomy" id="2014871"/>
    <lineage>
        <taxon>Bacteria</taxon>
        <taxon>Bacillati</taxon>
        <taxon>Chloroflexota</taxon>
        <taxon>Ktedonobacteria</taxon>
        <taxon>Ktedonobacterales</taxon>
        <taxon>Dictyobacteraceae</taxon>
        <taxon>Tengunoibacter</taxon>
    </lineage>
</organism>
<dbReference type="Gene3D" id="3.40.50.10490">
    <property type="entry name" value="Glucose-6-phosphate isomerase like protein, domain 1"/>
    <property type="match status" value="1"/>
</dbReference>
<keyword evidence="2" id="KW-1185">Reference proteome</keyword>
<gene>
    <name evidence="1" type="primary">pgi_2</name>
    <name evidence="1" type="ORF">KTT_27750</name>
</gene>
<dbReference type="RefSeq" id="WP_126580497.1">
    <property type="nucleotide sequence ID" value="NZ_BIFR01000001.1"/>
</dbReference>
<dbReference type="SUPFAM" id="SSF53697">
    <property type="entry name" value="SIS domain"/>
    <property type="match status" value="1"/>
</dbReference>
<evidence type="ECO:0000313" key="2">
    <source>
        <dbReference type="Proteomes" id="UP000287352"/>
    </source>
</evidence>
<name>A0A402A1I2_9CHLR</name>
<proteinExistence type="predicted"/>
<sequence>MQEQAILERLQQEDVLGQLRRRDGLMAHLGSENGELKLDWVEGIARLLQDDHLIEDVEQEAHALWEHGIRHLIWAGMGGSIITVRVLVDLGFGSGLKPEEIAIYPLDSTDPASLNTILRRIAQAKGLPWPLPTPLATDDLHRLLDDVMMVGVSMGMTSEEPITHLHWFTGLLEQAKLLAAEHIFVMTLPGSYLDLFAQERQAPRRPLQLDHGTGTGGRMSAPTTRVFLLPAALALHSRSSHPGQLRAVLRQAWQNYDLERATHSPEQHPFVQIAVRLAEIGQEGASHLFLQLPGEWKALVPWIEQLMEESLGKGGKGIVVFPEQMLQRQAPGFTEAGRLHVQVTTEPSSPLSSSPHVYTLTQPYLVGKQPHERLASLATNFLGWQLTMAIYGYLHQIQFAGQPAVENYKARARALRDLPDPFQVLADWKEVSRGEYLTLYVPPSLSLQHTPAQTFAQALKQVLATQTISSGSLAGYLDFTSNGELSPALRAILTRAFGQIGNQLLGIPVKFRQAPADYHSTEQGEMDGPPQLVSLRLLQRPHEPLLLGSYSDAFLNAQAISTWQAMIEQGRACFLLLADGTVEQIKLALQQFTQEVIEALQRDV</sequence>
<dbReference type="EMBL" id="BIFR01000001">
    <property type="protein sequence ID" value="GCE12916.1"/>
    <property type="molecule type" value="Genomic_DNA"/>
</dbReference>
<evidence type="ECO:0000313" key="1">
    <source>
        <dbReference type="EMBL" id="GCE12916.1"/>
    </source>
</evidence>
<accession>A0A402A1I2</accession>
<comment type="caution">
    <text evidence="1">The sequence shown here is derived from an EMBL/GenBank/DDBJ whole genome shotgun (WGS) entry which is preliminary data.</text>
</comment>
<dbReference type="AlphaFoldDB" id="A0A402A1I2"/>